<dbReference type="EMBL" id="SDOZ01000002">
    <property type="protein sequence ID" value="RXZ61497.1"/>
    <property type="molecule type" value="Genomic_DNA"/>
</dbReference>
<reference evidence="1 2" key="1">
    <citation type="journal article" date="2019" name="Gut">
        <title>Antibiotics-induced monodominance of a novel gut bacterial order.</title>
        <authorList>
            <person name="Hildebrand F."/>
            <person name="Moitinho-Silva L."/>
            <person name="Blasche S."/>
            <person name="Jahn M.T."/>
            <person name="Gossmann T.I."/>
            <person name="Heuerta-Cepas J."/>
            <person name="Hercog R."/>
            <person name="Luetge M."/>
            <person name="Bahram M."/>
            <person name="Pryszlak A."/>
            <person name="Alves R.J."/>
            <person name="Waszak S.M."/>
            <person name="Zhu A."/>
            <person name="Ye L."/>
            <person name="Costea P.I."/>
            <person name="Aalvink S."/>
            <person name="Belzer C."/>
            <person name="Forslund S.K."/>
            <person name="Sunagawa S."/>
            <person name="Hentschel U."/>
            <person name="Merten C."/>
            <person name="Patil K.R."/>
            <person name="Benes V."/>
            <person name="Bork P."/>
        </authorList>
    </citation>
    <scope>NUCLEOTIDE SEQUENCE [LARGE SCALE GENOMIC DNA]</scope>
    <source>
        <strain evidence="1 2">HDS1380</strain>
    </source>
</reference>
<comment type="caution">
    <text evidence="1">The sequence shown here is derived from an EMBL/GenBank/DDBJ whole genome shotgun (WGS) entry which is preliminary data.</text>
</comment>
<dbReference type="AlphaFoldDB" id="A0A4Q2KBZ9"/>
<gene>
    <name evidence="1" type="ORF">ESZ91_03645</name>
</gene>
<dbReference type="OrthoDB" id="9761519at2"/>
<dbReference type="PANTHER" id="PTHR36848">
    <property type="entry name" value="DNA-BINDING PROTEIN (PUTATIVE SECRETED PROTEIN)-RELATED"/>
    <property type="match status" value="1"/>
</dbReference>
<evidence type="ECO:0008006" key="3">
    <source>
        <dbReference type="Google" id="ProtNLM"/>
    </source>
</evidence>
<dbReference type="Proteomes" id="UP000291269">
    <property type="component" value="Unassembled WGS sequence"/>
</dbReference>
<dbReference type="PANTHER" id="PTHR36848:SF2">
    <property type="entry name" value="SECRETED PROTEIN"/>
    <property type="match status" value="1"/>
</dbReference>
<proteinExistence type="predicted"/>
<sequence>MADLKGFSEGKHEFRPAPFWSWNDKLDAEELLSQMKKMQKAGYGGFFMHSRVGLITPYLSDEWMDCIRLCAKKSGEYGLDAYLYDEDMWPSGYASGIVPAMSDDFKEKALVLAKEGELLPSDEPFKTVESGGEKYTIARRTCAAGMVRFNGQCYIDTLNPRAVRAFLESTHEKYKACVGEMFGTRIRGIFTDEPCYGIHWFYTLPHVTYSEYLRERILREKGYDVKERCEELFFDVGNYKKTRSDYYNCAGKQFEESFTKQYADWCERNNLCFTGHLMAEETMAEQAQWTGGVMRHYADMQQPGVDKLMRRNSQLVTLKQLTSVTEQLGKERALSECFAGLGHESGYVKRKKIMDWQAVNGIDFVNMHLSHYSLRGERKRDYPPDIFYQQPYFCEEKLFSDYAARLCQIAAYGKRAVRLLIIQPLSCVFAHYNPADAQNPEKLRAYDELFAGLSEALQAAGVDFHYGDESLLEKYASADKSTLRVGAYSYDTVVLCNAESLSESTLRLLDRFGGRILCLGQRPEWCDFQKRASVRVDERFDEIAPLVELVSDCRAAIYAGENIICCRRTAERGDILLFANTGDEKQVLRAELLDGAFALDLTHGKAYPLRQNQVTLLAEGSLAVFTGAIEVLKEWGVPVCPPPAIGCDGVEFSDFEAREIPVHAARVCDENALVLDRADFECEGVRLENSPLEAIWHYHFYKLPEGAPYTMRYRFYVRDVPERAQLVVENAENAQYIAVNQRPVKPLRARGEAQRCDEKAYKDLSFTRCEGVVLKKGWNEVELRARKINNITDVCCHRPVHEKNYAPTEAEAAYIIGDFSVLSGEHGYEIAAPESPLRDAAAEGYPFYSGALEYEAECDLNGRETLLLEGDCAYASVEANGRKLTAGGTLAFDTRGISGRVRLKIKLYNTLFALLGPHHIRDYDDLSWVDAGVFNDLDRYEKRYLTKPFGLRKIKIIQGVDNNEK</sequence>
<keyword evidence="2" id="KW-1185">Reference proteome</keyword>
<dbReference type="RefSeq" id="WP_129224246.1">
    <property type="nucleotide sequence ID" value="NZ_SDOZ01000002.1"/>
</dbReference>
<evidence type="ECO:0000313" key="1">
    <source>
        <dbReference type="EMBL" id="RXZ61497.1"/>
    </source>
</evidence>
<organism evidence="1 2">
    <name type="scientific">Candidatus Borkfalkia ceftriaxoniphila</name>
    <dbReference type="NCBI Taxonomy" id="2508949"/>
    <lineage>
        <taxon>Bacteria</taxon>
        <taxon>Bacillati</taxon>
        <taxon>Bacillota</taxon>
        <taxon>Clostridia</taxon>
        <taxon>Christensenellales</taxon>
        <taxon>Christensenellaceae</taxon>
        <taxon>Candidatus Borkfalkia</taxon>
    </lineage>
</organism>
<name>A0A4Q2KBZ9_9FIRM</name>
<dbReference type="InterPro" id="IPR053161">
    <property type="entry name" value="Ulvan_degrading_GH"/>
</dbReference>
<protein>
    <recommendedName>
        <fullName evidence="3">Glycoside hydrolase</fullName>
    </recommendedName>
</protein>
<evidence type="ECO:0000313" key="2">
    <source>
        <dbReference type="Proteomes" id="UP000291269"/>
    </source>
</evidence>
<accession>A0A4Q2KBZ9</accession>